<reference evidence="3 4" key="1">
    <citation type="submission" date="2018-10" db="EMBL/GenBank/DDBJ databases">
        <title>A high-quality apple genome assembly.</title>
        <authorList>
            <person name="Hu J."/>
        </authorList>
    </citation>
    <scope>NUCLEOTIDE SEQUENCE [LARGE SCALE GENOMIC DNA]</scope>
    <source>
        <strain evidence="4">cv. HFTH1</strain>
        <tissue evidence="3">Young leaf</tissue>
    </source>
</reference>
<dbReference type="EMBL" id="RDQH01000327">
    <property type="protein sequence ID" value="RXI09119.1"/>
    <property type="molecule type" value="Genomic_DNA"/>
</dbReference>
<evidence type="ECO:0000313" key="3">
    <source>
        <dbReference type="EMBL" id="RXI09119.1"/>
    </source>
</evidence>
<accession>A0A498KLU1</accession>
<keyword evidence="4" id="KW-1185">Reference proteome</keyword>
<comment type="caution">
    <text evidence="3">The sequence shown here is derived from an EMBL/GenBank/DDBJ whole genome shotgun (WGS) entry which is preliminary data.</text>
</comment>
<proteinExistence type="predicted"/>
<protein>
    <recommendedName>
        <fullName evidence="5">Epidermal patterning factor-like protein</fullName>
    </recommendedName>
</protein>
<dbReference type="Proteomes" id="UP000290289">
    <property type="component" value="Chromosome 1"/>
</dbReference>
<evidence type="ECO:0008006" key="5">
    <source>
        <dbReference type="Google" id="ProtNLM"/>
    </source>
</evidence>
<name>A0A498KLU1_MALDO</name>
<dbReference type="AlphaFoldDB" id="A0A498KLU1"/>
<gene>
    <name evidence="3" type="ORF">DVH24_023263</name>
</gene>
<evidence type="ECO:0000313" key="4">
    <source>
        <dbReference type="Proteomes" id="UP000290289"/>
    </source>
</evidence>
<feature type="region of interest" description="Disordered" evidence="1">
    <location>
        <begin position="28"/>
        <end position="52"/>
    </location>
</feature>
<keyword evidence="2" id="KW-0732">Signal</keyword>
<sequence>MEGKAMRLTLVFALVVATFLAANQQTHFAEGSRSPSFKVQQSPSPSPEDLANCHPHECEASCRASPGGIHKLPMHTYWP</sequence>
<evidence type="ECO:0000256" key="2">
    <source>
        <dbReference type="SAM" id="SignalP"/>
    </source>
</evidence>
<feature type="chain" id="PRO_5019766584" description="Epidermal patterning factor-like protein" evidence="2">
    <location>
        <begin position="25"/>
        <end position="79"/>
    </location>
</feature>
<organism evidence="3 4">
    <name type="scientific">Malus domestica</name>
    <name type="common">Apple</name>
    <name type="synonym">Pyrus malus</name>
    <dbReference type="NCBI Taxonomy" id="3750"/>
    <lineage>
        <taxon>Eukaryota</taxon>
        <taxon>Viridiplantae</taxon>
        <taxon>Streptophyta</taxon>
        <taxon>Embryophyta</taxon>
        <taxon>Tracheophyta</taxon>
        <taxon>Spermatophyta</taxon>
        <taxon>Magnoliopsida</taxon>
        <taxon>eudicotyledons</taxon>
        <taxon>Gunneridae</taxon>
        <taxon>Pentapetalae</taxon>
        <taxon>rosids</taxon>
        <taxon>fabids</taxon>
        <taxon>Rosales</taxon>
        <taxon>Rosaceae</taxon>
        <taxon>Amygdaloideae</taxon>
        <taxon>Maleae</taxon>
        <taxon>Malus</taxon>
    </lineage>
</organism>
<evidence type="ECO:0000256" key="1">
    <source>
        <dbReference type="SAM" id="MobiDB-lite"/>
    </source>
</evidence>
<feature type="compositionally biased region" description="Polar residues" evidence="1">
    <location>
        <begin position="28"/>
        <end position="43"/>
    </location>
</feature>
<feature type="signal peptide" evidence="2">
    <location>
        <begin position="1"/>
        <end position="24"/>
    </location>
</feature>